<keyword evidence="1" id="KW-0479">Metal-binding</keyword>
<dbReference type="EMBL" id="CAJVCH010008080">
    <property type="protein sequence ID" value="CAG7662434.1"/>
    <property type="molecule type" value="Genomic_DNA"/>
</dbReference>
<dbReference type="GO" id="GO:0045277">
    <property type="term" value="C:respiratory chain complex IV"/>
    <property type="evidence" value="ECO:0007669"/>
    <property type="project" value="UniProtKB-UniRule"/>
</dbReference>
<keyword evidence="3" id="KW-1185">Reference proteome</keyword>
<name>A0A8J2NGU9_9HEXA</name>
<comment type="subunit">
    <text evidence="1">Component of the cytochrome c oxidase (complex IV, CIV), a multisubunit enzyme composed of a catalytic core of 3 subunits and several supernumerary subunits. The complex exists as a monomer or a dimer and forms supercomplexes (SCs) in the inner mitochondrial membrane with ubiquinol-cytochrome c oxidoreductase (cytochrome b-c1 complex, complex III, CIII).</text>
</comment>
<dbReference type="OrthoDB" id="5778907at2759"/>
<dbReference type="PANTHER" id="PTHR14200">
    <property type="entry name" value="CYTOCHROME C OXIDASE POLYPEPTIDE"/>
    <property type="match status" value="1"/>
</dbReference>
<gene>
    <name evidence="2" type="ORF">AFUS01_LOCUS1451</name>
</gene>
<comment type="subcellular location">
    <subcellularLocation>
        <location evidence="1">Mitochondrion inner membrane</location>
        <topology evidence="1">Peripheral membrane protein</topology>
        <orientation evidence="1">Matrix side</orientation>
    </subcellularLocation>
</comment>
<evidence type="ECO:0000313" key="2">
    <source>
        <dbReference type="EMBL" id="CAG7662434.1"/>
    </source>
</evidence>
<comment type="similarity">
    <text evidence="1">Belongs to the cytochrome c oxidase subunit 5A family.</text>
</comment>
<sequence>MMRIMNQRLGATVRGAVMGRTQMVQPAATRMMSHAVTETDEEFDTRYLAYFNRPNIDGWEIRRGMTQLVTMDLVPEPKIIIAALQACRRVNDYSLTTRFLEAVKFRCEDNSALWPYVLKEITPALEELGISTPDELGYGKPELALKSVFDM</sequence>
<dbReference type="GO" id="GO:0046872">
    <property type="term" value="F:metal ion binding"/>
    <property type="evidence" value="ECO:0007669"/>
    <property type="project" value="UniProtKB-UniRule"/>
</dbReference>
<keyword evidence="1" id="KW-0472">Membrane</keyword>
<dbReference type="AlphaFoldDB" id="A0A8J2NGU9"/>
<dbReference type="Pfam" id="PF02284">
    <property type="entry name" value="COX5A"/>
    <property type="match status" value="1"/>
</dbReference>
<protein>
    <recommendedName>
        <fullName evidence="1">Cytochrome c oxidase subunit 5A, mitochondrial</fullName>
    </recommendedName>
    <alternativeName>
        <fullName evidence="1">Cytochrome c oxidase polypeptide Va</fullName>
    </alternativeName>
</protein>
<comment type="caution">
    <text evidence="2">The sequence shown here is derived from an EMBL/GenBank/DDBJ whole genome shotgun (WGS) entry which is preliminary data.</text>
</comment>
<reference evidence="2" key="1">
    <citation type="submission" date="2021-06" db="EMBL/GenBank/DDBJ databases">
        <authorList>
            <person name="Hodson N. C."/>
            <person name="Mongue J. A."/>
            <person name="Jaron S. K."/>
        </authorList>
    </citation>
    <scope>NUCLEOTIDE SEQUENCE</scope>
</reference>
<comment type="function">
    <text evidence="1">Component of the cytochrome c oxidase, the last enzyme in the mitochondrial electron transport chain which drives oxidative phosphorylation. The respiratory chain contains 3 multisubunit complexes succinate dehydrogenase (complex II, CII), ubiquinol-cytochrome c oxidoreductase (cytochrome b-c1 complex, complex III, CIII) and cytochrome c oxidase (complex IV, CIV), that cooperate to transfer electrons derived from NADH and succinate to molecular oxygen, creating an electrochemical gradient over the inner membrane that drives transmembrane transport and the ATP synthase. Cytochrome c oxidase is the component of the respiratory chain that catalyzes the reduction of oxygen to water. Electrons originating from reduced cytochrome c in the intermembrane space (IMS) are transferred via the dinuclear copper A center (CU(A)) of subunit 2 and heme A of subunit 1 to the active site in subunit 1, a binuclear center (BNC) formed by heme A3 and copper B (CU(B)). The BNC reduces molecular oxygen to 2 water molecules using 4 electrons from cytochrome c in the IMS and 4 protons from the mitochondrial matrix.</text>
</comment>
<dbReference type="InterPro" id="IPR003204">
    <property type="entry name" value="Cyt_c_oxidase_su5A/6"/>
</dbReference>
<accession>A0A8J2NGU9</accession>
<keyword evidence="1" id="KW-0408">Iron</keyword>
<evidence type="ECO:0000313" key="3">
    <source>
        <dbReference type="Proteomes" id="UP000708208"/>
    </source>
</evidence>
<dbReference type="Proteomes" id="UP000708208">
    <property type="component" value="Unassembled WGS sequence"/>
</dbReference>
<keyword evidence="1" id="KW-0999">Mitochondrion inner membrane</keyword>
<keyword evidence="1" id="KW-0496">Mitochondrion</keyword>
<dbReference type="PANTHER" id="PTHR14200:SF11">
    <property type="entry name" value="CYTOCHROME C OXIDASE SUBUNIT 5A, MITOCHONDRIAL"/>
    <property type="match status" value="1"/>
</dbReference>
<dbReference type="CDD" id="cd00923">
    <property type="entry name" value="Cyt_c_Oxidase_Va"/>
    <property type="match status" value="1"/>
</dbReference>
<proteinExistence type="inferred from homology"/>
<organism evidence="2 3">
    <name type="scientific">Allacma fusca</name>
    <dbReference type="NCBI Taxonomy" id="39272"/>
    <lineage>
        <taxon>Eukaryota</taxon>
        <taxon>Metazoa</taxon>
        <taxon>Ecdysozoa</taxon>
        <taxon>Arthropoda</taxon>
        <taxon>Hexapoda</taxon>
        <taxon>Collembola</taxon>
        <taxon>Symphypleona</taxon>
        <taxon>Sminthuridae</taxon>
        <taxon>Allacma</taxon>
    </lineage>
</organism>
<keyword evidence="1" id="KW-0349">Heme</keyword>
<evidence type="ECO:0000256" key="1">
    <source>
        <dbReference type="RuleBase" id="RU368103"/>
    </source>
</evidence>
<dbReference type="GO" id="GO:0006123">
    <property type="term" value="P:mitochondrial electron transport, cytochrome c to oxygen"/>
    <property type="evidence" value="ECO:0007669"/>
    <property type="project" value="UniProtKB-UniRule"/>
</dbReference>
<keyword evidence="1" id="KW-0809">Transit peptide</keyword>
<comment type="pathway">
    <text evidence="1">Energy metabolism; oxidative phosphorylation.</text>
</comment>
<dbReference type="GO" id="GO:0005743">
    <property type="term" value="C:mitochondrial inner membrane"/>
    <property type="evidence" value="ECO:0007669"/>
    <property type="project" value="UniProtKB-SubCell"/>
</dbReference>